<evidence type="ECO:0000256" key="1">
    <source>
        <dbReference type="SAM" id="MobiDB-lite"/>
    </source>
</evidence>
<feature type="region of interest" description="Disordered" evidence="1">
    <location>
        <begin position="44"/>
        <end position="64"/>
    </location>
</feature>
<name>A0A1J5PAU6_9ZZZZ</name>
<reference evidence="2" key="1">
    <citation type="submission" date="2016-10" db="EMBL/GenBank/DDBJ databases">
        <title>Sequence of Gallionella enrichment culture.</title>
        <authorList>
            <person name="Poehlein A."/>
            <person name="Muehling M."/>
            <person name="Daniel R."/>
        </authorList>
    </citation>
    <scope>NUCLEOTIDE SEQUENCE</scope>
</reference>
<accession>A0A1J5PAU6</accession>
<evidence type="ECO:0000313" key="2">
    <source>
        <dbReference type="EMBL" id="OIQ68338.1"/>
    </source>
</evidence>
<proteinExistence type="predicted"/>
<comment type="caution">
    <text evidence="2">The sequence shown here is derived from an EMBL/GenBank/DDBJ whole genome shotgun (WGS) entry which is preliminary data.</text>
</comment>
<dbReference type="AlphaFoldDB" id="A0A1J5PAU6"/>
<sequence>MNQQFGIPQSSRRQKPKKTRETVPSLGQLAERFSELQRLRQKVREAESGQLAGGRAAPISSELT</sequence>
<gene>
    <name evidence="2" type="ORF">GALL_500720</name>
</gene>
<feature type="compositionally biased region" description="Polar residues" evidence="1">
    <location>
        <begin position="1"/>
        <end position="11"/>
    </location>
</feature>
<organism evidence="2">
    <name type="scientific">mine drainage metagenome</name>
    <dbReference type="NCBI Taxonomy" id="410659"/>
    <lineage>
        <taxon>unclassified sequences</taxon>
        <taxon>metagenomes</taxon>
        <taxon>ecological metagenomes</taxon>
    </lineage>
</organism>
<protein>
    <submittedName>
        <fullName evidence="2">Uncharacterized protein</fullName>
    </submittedName>
</protein>
<feature type="region of interest" description="Disordered" evidence="1">
    <location>
        <begin position="1"/>
        <end position="26"/>
    </location>
</feature>
<dbReference type="EMBL" id="MLJW01005370">
    <property type="protein sequence ID" value="OIQ68338.1"/>
    <property type="molecule type" value="Genomic_DNA"/>
</dbReference>